<comment type="similarity">
    <text evidence="1 4">Belongs to the glycosyl hydrolase 28 family.</text>
</comment>
<dbReference type="CDD" id="cd08983">
    <property type="entry name" value="GH43_Bt3655-like"/>
    <property type="match status" value="1"/>
</dbReference>
<dbReference type="InterPro" id="IPR024535">
    <property type="entry name" value="RHGA/B-epi-like_pectate_lyase"/>
</dbReference>
<dbReference type="GO" id="GO:0004650">
    <property type="term" value="F:polygalacturonase activity"/>
    <property type="evidence" value="ECO:0007669"/>
    <property type="project" value="InterPro"/>
</dbReference>
<evidence type="ECO:0000313" key="8">
    <source>
        <dbReference type="EMBL" id="ATC63367.1"/>
    </source>
</evidence>
<dbReference type="Pfam" id="PF00295">
    <property type="entry name" value="Glyco_hydro_28"/>
    <property type="match status" value="1"/>
</dbReference>
<keyword evidence="9" id="KW-1185">Reference proteome</keyword>
<dbReference type="InterPro" id="IPR000743">
    <property type="entry name" value="Glyco_hydro_28"/>
</dbReference>
<dbReference type="Pfam" id="PF12708">
    <property type="entry name" value="Pect-lyase_RHGA_epim"/>
    <property type="match status" value="1"/>
</dbReference>
<dbReference type="OrthoDB" id="182481at2"/>
<dbReference type="PANTHER" id="PTHR31339:SF9">
    <property type="entry name" value="PLASMIN AND FIBRONECTIN-BINDING PROTEIN A"/>
    <property type="match status" value="1"/>
</dbReference>
<dbReference type="Gene3D" id="2.115.10.20">
    <property type="entry name" value="Glycosyl hydrolase domain, family 43"/>
    <property type="match status" value="1"/>
</dbReference>
<accession>A0A290Q519</accession>
<feature type="signal peptide" evidence="5">
    <location>
        <begin position="1"/>
        <end position="22"/>
    </location>
</feature>
<evidence type="ECO:0000256" key="1">
    <source>
        <dbReference type="ARBA" id="ARBA00008834"/>
    </source>
</evidence>
<reference evidence="8 9" key="1">
    <citation type="submission" date="2017-09" db="EMBL/GenBank/DDBJ databases">
        <title>Complete genome sequence of Verrucomicrobial strain HZ-65, isolated from freshwater.</title>
        <authorList>
            <person name="Choi A."/>
        </authorList>
    </citation>
    <scope>NUCLEOTIDE SEQUENCE [LARGE SCALE GENOMIC DNA]</scope>
    <source>
        <strain evidence="8 9">HZ-65</strain>
    </source>
</reference>
<dbReference type="PANTHER" id="PTHR31339">
    <property type="entry name" value="PECTIN LYASE-RELATED"/>
    <property type="match status" value="1"/>
</dbReference>
<dbReference type="InterPro" id="IPR011050">
    <property type="entry name" value="Pectin_lyase_fold/virulence"/>
</dbReference>
<dbReference type="Gene3D" id="2.160.20.10">
    <property type="entry name" value="Single-stranded right-handed beta-helix, Pectin lyase-like"/>
    <property type="match status" value="1"/>
</dbReference>
<evidence type="ECO:0000259" key="7">
    <source>
        <dbReference type="Pfam" id="PF22847"/>
    </source>
</evidence>
<dbReference type="PROSITE" id="PS00502">
    <property type="entry name" value="POLYGALACTURONASE"/>
    <property type="match status" value="1"/>
</dbReference>
<keyword evidence="3 4" id="KW-0326">Glycosidase</keyword>
<dbReference type="Pfam" id="PF22847">
    <property type="entry name" value="BT_3657-like_N"/>
    <property type="match status" value="1"/>
</dbReference>
<feature type="domain" description="Arabinosidase BT-3657-like N-terminal" evidence="7">
    <location>
        <begin position="9"/>
        <end position="119"/>
    </location>
</feature>
<evidence type="ECO:0000259" key="6">
    <source>
        <dbReference type="Pfam" id="PF12708"/>
    </source>
</evidence>
<proteinExistence type="inferred from homology"/>
<evidence type="ECO:0000256" key="2">
    <source>
        <dbReference type="ARBA" id="ARBA00022801"/>
    </source>
</evidence>
<dbReference type="SUPFAM" id="SSF75005">
    <property type="entry name" value="Arabinanase/levansucrase/invertase"/>
    <property type="match status" value="1"/>
</dbReference>
<feature type="domain" description="Rhamnogalacturonase A/B/Epimerase-like pectate lyase" evidence="6">
    <location>
        <begin position="333"/>
        <end position="376"/>
    </location>
</feature>
<feature type="chain" id="PRO_5012335183" evidence="5">
    <location>
        <begin position="23"/>
        <end position="792"/>
    </location>
</feature>
<keyword evidence="5" id="KW-0732">Signal</keyword>
<evidence type="ECO:0000256" key="3">
    <source>
        <dbReference type="ARBA" id="ARBA00023295"/>
    </source>
</evidence>
<dbReference type="SUPFAM" id="SSF51126">
    <property type="entry name" value="Pectin lyase-like"/>
    <property type="match status" value="1"/>
</dbReference>
<dbReference type="AlphaFoldDB" id="A0A290Q519"/>
<sequence>MKHLRLSLLSLLACAAAFTARAATPAAPQKDAYLFAYFYVNGEDGLHLASSDDGYQFEMLGGDRSYLRPTVGEQKIMRDPCLFRGPDGTFHLVWTTSWGGKTLGYASSKDLITWSAQKEVPVMAHEAQAQNVWAPEITFDPVKQEYVIFWSTTILGKFRETENTNRRPERNHRIYAVTTKDFETFSPAKLYYDGGFNVIDATLAPNGSEWLMFVKNEQLTPKTEKNIRLIRAKSINGPFSEPSAPISGSAYWAEGPSAVKVGDEWRVYFDKHQEGKYGAAVSRDLQTWTDVSEKVSLPVDARHGTVIAVSRDVVENLRRNAPSANVAKAGTYNVLDYGAAGDGIAKETGAINRAIKAVERAGGGTVYFPAGKYLTGSIHMVDNLTIHLEAGAELLYSGDPADSALVESRWEGTSTFTHGPLIYANGKQNIAITGRGIINGVGKNWWWRTTEGSPGPKRDQAMIAKTEWREKIYPRVHKEGKLAKEEYKLSAEFTRPSLVVFFECKNVRVEGVTLTMSPMWLMHAIYSEDINVTGVRFVSEHGGPNGDGFDVDSCRNVRISDCFFHTGDDCIVIKSGKDDDGRRVARPTEFVTITNCVFYAGHGAVVIGSETSGGINNIVASNNVTKGTDRGIRIKTMRGRGAIIQNVRFDNWVIEDAPREAIHITANYAKVPEEEKSERTPLLRNISISNITVVNAKQVVGIAGLPEQDIENVRMTDITGTGEIGFVADRVNGLELRDIRVDAKTGPAFTFTNAKRLFLDTLSSLESPDRSPTVKIENVPADSIISRGFTAK</sequence>
<protein>
    <submittedName>
        <fullName evidence="8">Uncharacterized protein</fullName>
    </submittedName>
</protein>
<evidence type="ECO:0000256" key="5">
    <source>
        <dbReference type="SAM" id="SignalP"/>
    </source>
</evidence>
<dbReference type="InterPro" id="IPR006626">
    <property type="entry name" value="PbH1"/>
</dbReference>
<evidence type="ECO:0000313" key="9">
    <source>
        <dbReference type="Proteomes" id="UP000217265"/>
    </source>
</evidence>
<name>A0A290Q519_9BACT</name>
<dbReference type="InterPro" id="IPR023296">
    <property type="entry name" value="Glyco_hydro_beta-prop_sf"/>
</dbReference>
<dbReference type="InterPro" id="IPR012334">
    <property type="entry name" value="Pectin_lyas_fold"/>
</dbReference>
<dbReference type="KEGG" id="vbh:CMV30_05030"/>
<gene>
    <name evidence="8" type="ORF">CMV30_05030</name>
</gene>
<dbReference type="GO" id="GO:0005975">
    <property type="term" value="P:carbohydrate metabolic process"/>
    <property type="evidence" value="ECO:0007669"/>
    <property type="project" value="InterPro"/>
</dbReference>
<dbReference type="Proteomes" id="UP000217265">
    <property type="component" value="Chromosome"/>
</dbReference>
<dbReference type="InterPro" id="IPR051801">
    <property type="entry name" value="GH28_Enzymes"/>
</dbReference>
<evidence type="ECO:0000256" key="4">
    <source>
        <dbReference type="RuleBase" id="RU361169"/>
    </source>
</evidence>
<dbReference type="SMART" id="SM00710">
    <property type="entry name" value="PbH1"/>
    <property type="match status" value="5"/>
</dbReference>
<dbReference type="RefSeq" id="WP_096054999.1">
    <property type="nucleotide sequence ID" value="NZ_CP023344.1"/>
</dbReference>
<dbReference type="InterPro" id="IPR055133">
    <property type="entry name" value="BT_3657-like_N"/>
</dbReference>
<keyword evidence="2 4" id="KW-0378">Hydrolase</keyword>
<dbReference type="EMBL" id="CP023344">
    <property type="protein sequence ID" value="ATC63367.1"/>
    <property type="molecule type" value="Genomic_DNA"/>
</dbReference>
<organism evidence="8 9">
    <name type="scientific">Nibricoccus aquaticus</name>
    <dbReference type="NCBI Taxonomy" id="2576891"/>
    <lineage>
        <taxon>Bacteria</taxon>
        <taxon>Pseudomonadati</taxon>
        <taxon>Verrucomicrobiota</taxon>
        <taxon>Opitutia</taxon>
        <taxon>Opitutales</taxon>
        <taxon>Opitutaceae</taxon>
        <taxon>Nibricoccus</taxon>
    </lineage>
</organism>